<keyword evidence="1" id="KW-0472">Membrane</keyword>
<dbReference type="InterPro" id="IPR001938">
    <property type="entry name" value="Thaumatin"/>
</dbReference>
<name>A0A6A6IAI7_9PLEO</name>
<evidence type="ECO:0000313" key="3">
    <source>
        <dbReference type="Proteomes" id="UP000800094"/>
    </source>
</evidence>
<gene>
    <name evidence="2" type="ORF">BU26DRAFT_520339</name>
</gene>
<dbReference type="AlphaFoldDB" id="A0A6A6IAI7"/>
<dbReference type="OrthoDB" id="430315at2759"/>
<dbReference type="PANTHER" id="PTHR31048">
    <property type="entry name" value="OS03G0233200 PROTEIN"/>
    <property type="match status" value="1"/>
</dbReference>
<dbReference type="PRINTS" id="PR00347">
    <property type="entry name" value="THAUMATIN"/>
</dbReference>
<dbReference type="SUPFAM" id="SSF49870">
    <property type="entry name" value="Osmotin, thaumatin-like protein"/>
    <property type="match status" value="1"/>
</dbReference>
<sequence>MHTSRPWARARPAYPTYVSQICTTLFALSCLPIADGLHHMAQTAPRRIDRRKEPITPLLITNQCPETIYPGISTQSGDGPKENGFKLDPGESSNQTVSEDWQGRVWGRTNCSFNEQGTGPKDGGAKACRSGDCNGIVNCVVGGDVPVSLAEFTLDAGDGHTYYDISLVDGYNIPMAIVLQPLQNVTLDDIPPNLTNPSCEGTVGLLAAQQYDPYSSGYPHFLRTNSSYPLPFEREVTDDKVARWCPWDLQQEPPDKPGDGVYPYPDDDIQRPIFNPCYSACAKNNRPEDCCTGKYNSPSACSPSEYSKSVKRVCPDAYSFAFDDQTSTFIIPSGAGFEVVFCPGARSTNILATESDKMLQLAQQGHVSKDSNGQSTMMKKVRNNVFRRSGAMRNIRLDSTVLMVTFVMAAGVLAYAAIC</sequence>
<dbReference type="CDD" id="cd09215">
    <property type="entry name" value="Thaumatin-like"/>
    <property type="match status" value="1"/>
</dbReference>
<evidence type="ECO:0000256" key="1">
    <source>
        <dbReference type="SAM" id="Phobius"/>
    </source>
</evidence>
<dbReference type="Proteomes" id="UP000800094">
    <property type="component" value="Unassembled WGS sequence"/>
</dbReference>
<keyword evidence="3" id="KW-1185">Reference proteome</keyword>
<dbReference type="Gene3D" id="2.60.110.10">
    <property type="entry name" value="Thaumatin"/>
    <property type="match status" value="1"/>
</dbReference>
<dbReference type="EMBL" id="ML987197">
    <property type="protein sequence ID" value="KAF2247068.1"/>
    <property type="molecule type" value="Genomic_DNA"/>
</dbReference>
<dbReference type="Pfam" id="PF00314">
    <property type="entry name" value="Thaumatin"/>
    <property type="match status" value="1"/>
</dbReference>
<keyword evidence="1" id="KW-0812">Transmembrane</keyword>
<organism evidence="2 3">
    <name type="scientific">Trematosphaeria pertusa</name>
    <dbReference type="NCBI Taxonomy" id="390896"/>
    <lineage>
        <taxon>Eukaryota</taxon>
        <taxon>Fungi</taxon>
        <taxon>Dikarya</taxon>
        <taxon>Ascomycota</taxon>
        <taxon>Pezizomycotina</taxon>
        <taxon>Dothideomycetes</taxon>
        <taxon>Pleosporomycetidae</taxon>
        <taxon>Pleosporales</taxon>
        <taxon>Massarineae</taxon>
        <taxon>Trematosphaeriaceae</taxon>
        <taxon>Trematosphaeria</taxon>
    </lineage>
</organism>
<keyword evidence="1" id="KW-1133">Transmembrane helix</keyword>
<accession>A0A6A6IAI7</accession>
<reference evidence="2" key="1">
    <citation type="journal article" date="2020" name="Stud. Mycol.">
        <title>101 Dothideomycetes genomes: a test case for predicting lifestyles and emergence of pathogens.</title>
        <authorList>
            <person name="Haridas S."/>
            <person name="Albert R."/>
            <person name="Binder M."/>
            <person name="Bloem J."/>
            <person name="Labutti K."/>
            <person name="Salamov A."/>
            <person name="Andreopoulos B."/>
            <person name="Baker S."/>
            <person name="Barry K."/>
            <person name="Bills G."/>
            <person name="Bluhm B."/>
            <person name="Cannon C."/>
            <person name="Castanera R."/>
            <person name="Culley D."/>
            <person name="Daum C."/>
            <person name="Ezra D."/>
            <person name="Gonzalez J."/>
            <person name="Henrissat B."/>
            <person name="Kuo A."/>
            <person name="Liang C."/>
            <person name="Lipzen A."/>
            <person name="Lutzoni F."/>
            <person name="Magnuson J."/>
            <person name="Mondo S."/>
            <person name="Nolan M."/>
            <person name="Ohm R."/>
            <person name="Pangilinan J."/>
            <person name="Park H.-J."/>
            <person name="Ramirez L."/>
            <person name="Alfaro M."/>
            <person name="Sun H."/>
            <person name="Tritt A."/>
            <person name="Yoshinaga Y."/>
            <person name="Zwiers L.-H."/>
            <person name="Turgeon B."/>
            <person name="Goodwin S."/>
            <person name="Spatafora J."/>
            <person name="Crous P."/>
            <person name="Grigoriev I."/>
        </authorList>
    </citation>
    <scope>NUCLEOTIDE SEQUENCE</scope>
    <source>
        <strain evidence="2">CBS 122368</strain>
    </source>
</reference>
<dbReference type="RefSeq" id="XP_033682072.1">
    <property type="nucleotide sequence ID" value="XM_033829270.1"/>
</dbReference>
<dbReference type="GeneID" id="54582600"/>
<evidence type="ECO:0000313" key="2">
    <source>
        <dbReference type="EMBL" id="KAF2247068.1"/>
    </source>
</evidence>
<dbReference type="InterPro" id="IPR037176">
    <property type="entry name" value="Osmotin/thaumatin-like_sf"/>
</dbReference>
<dbReference type="SMART" id="SM00205">
    <property type="entry name" value="THN"/>
    <property type="match status" value="1"/>
</dbReference>
<protein>
    <submittedName>
        <fullName evidence="2">Osmotin, thaumatin-like protein</fullName>
    </submittedName>
</protein>
<dbReference type="PROSITE" id="PS51257">
    <property type="entry name" value="PROKAR_LIPOPROTEIN"/>
    <property type="match status" value="1"/>
</dbReference>
<dbReference type="PROSITE" id="PS51367">
    <property type="entry name" value="THAUMATIN_2"/>
    <property type="match status" value="1"/>
</dbReference>
<proteinExistence type="predicted"/>
<feature type="transmembrane region" description="Helical" evidence="1">
    <location>
        <begin position="397"/>
        <end position="418"/>
    </location>
</feature>